<organism evidence="1">
    <name type="scientific">Fervidicoccus fontis</name>
    <dbReference type="NCBI Taxonomy" id="683846"/>
    <lineage>
        <taxon>Archaea</taxon>
        <taxon>Thermoproteota</taxon>
        <taxon>Thermoprotei</taxon>
        <taxon>Fervidicoccales</taxon>
        <taxon>Fervidicoccaceae</taxon>
        <taxon>Fervidicoccus</taxon>
    </lineage>
</organism>
<name>A0A7J3ZJP1_9CREN</name>
<proteinExistence type="predicted"/>
<reference evidence="1" key="1">
    <citation type="journal article" date="2020" name="mSystems">
        <title>Genome- and Community-Level Interaction Insights into Carbon Utilization and Element Cycling Functions of Hydrothermarchaeota in Hydrothermal Sediment.</title>
        <authorList>
            <person name="Zhou Z."/>
            <person name="Liu Y."/>
            <person name="Xu W."/>
            <person name="Pan J."/>
            <person name="Luo Z.H."/>
            <person name="Li M."/>
        </authorList>
    </citation>
    <scope>NUCLEOTIDE SEQUENCE [LARGE SCALE GENOMIC DNA]</scope>
    <source>
        <strain evidence="1">SpSt-1116</strain>
    </source>
</reference>
<evidence type="ECO:0000313" key="1">
    <source>
        <dbReference type="EMBL" id="HHQ80315.1"/>
    </source>
</evidence>
<sequence length="111" mass="12835">MGKREARRMVFYIKHGIFAGVILRERSVDRLLVRRIDESFLEQLANESSLREVRETVVLEGSQENPTVRKALSPTRQKLPEYESFLESVISETLRLWHEVDSSSSIKGTSK</sequence>
<accession>A0A7J3ZJP1</accession>
<comment type="caution">
    <text evidence="1">The sequence shown here is derived from an EMBL/GenBank/DDBJ whole genome shotgun (WGS) entry which is preliminary data.</text>
</comment>
<dbReference type="EMBL" id="DRZC01000032">
    <property type="protein sequence ID" value="HHQ80315.1"/>
    <property type="molecule type" value="Genomic_DNA"/>
</dbReference>
<protein>
    <submittedName>
        <fullName evidence="1">Uncharacterized protein</fullName>
    </submittedName>
</protein>
<gene>
    <name evidence="1" type="ORF">ENM78_02475</name>
</gene>
<dbReference type="AlphaFoldDB" id="A0A7J3ZJP1"/>